<keyword evidence="2" id="KW-1185">Reference proteome</keyword>
<accession>A0ACB9ZND9</accession>
<reference evidence="2" key="1">
    <citation type="journal article" date="2023" name="Nat. Plants">
        <title>Single-cell RNA sequencing provides a high-resolution roadmap for understanding the multicellular compartmentation of specialized metabolism.</title>
        <authorList>
            <person name="Sun S."/>
            <person name="Shen X."/>
            <person name="Li Y."/>
            <person name="Li Y."/>
            <person name="Wang S."/>
            <person name="Li R."/>
            <person name="Zhang H."/>
            <person name="Shen G."/>
            <person name="Guo B."/>
            <person name="Wei J."/>
            <person name="Xu J."/>
            <person name="St-Pierre B."/>
            <person name="Chen S."/>
            <person name="Sun C."/>
        </authorList>
    </citation>
    <scope>NUCLEOTIDE SEQUENCE [LARGE SCALE GENOMIC DNA]</scope>
</reference>
<protein>
    <submittedName>
        <fullName evidence="1">Uncharacterized protein</fullName>
    </submittedName>
</protein>
<comment type="caution">
    <text evidence="1">The sequence shown here is derived from an EMBL/GenBank/DDBJ whole genome shotgun (WGS) entry which is preliminary data.</text>
</comment>
<organism evidence="1 2">
    <name type="scientific">Catharanthus roseus</name>
    <name type="common">Madagascar periwinkle</name>
    <name type="synonym">Vinca rosea</name>
    <dbReference type="NCBI Taxonomy" id="4058"/>
    <lineage>
        <taxon>Eukaryota</taxon>
        <taxon>Viridiplantae</taxon>
        <taxon>Streptophyta</taxon>
        <taxon>Embryophyta</taxon>
        <taxon>Tracheophyta</taxon>
        <taxon>Spermatophyta</taxon>
        <taxon>Magnoliopsida</taxon>
        <taxon>eudicotyledons</taxon>
        <taxon>Gunneridae</taxon>
        <taxon>Pentapetalae</taxon>
        <taxon>asterids</taxon>
        <taxon>lamiids</taxon>
        <taxon>Gentianales</taxon>
        <taxon>Apocynaceae</taxon>
        <taxon>Rauvolfioideae</taxon>
        <taxon>Vinceae</taxon>
        <taxon>Catharanthinae</taxon>
        <taxon>Catharanthus</taxon>
    </lineage>
</organism>
<gene>
    <name evidence="1" type="ORF">M9H77_33722</name>
</gene>
<dbReference type="EMBL" id="CM044708">
    <property type="protein sequence ID" value="KAI5647717.1"/>
    <property type="molecule type" value="Genomic_DNA"/>
</dbReference>
<dbReference type="Proteomes" id="UP001060085">
    <property type="component" value="Linkage Group LG08"/>
</dbReference>
<proteinExistence type="predicted"/>
<evidence type="ECO:0000313" key="2">
    <source>
        <dbReference type="Proteomes" id="UP001060085"/>
    </source>
</evidence>
<evidence type="ECO:0000313" key="1">
    <source>
        <dbReference type="EMBL" id="KAI5647717.1"/>
    </source>
</evidence>
<sequence>MIEHSEKISFIYKVHRLYLQYHDIPQTPDKKTLCRPDCQDETEPEPRTTVASASRIPNGSFLYRILNQQPEIYFKHCQVECQTLHEFHRFAASNNNGTQFKNLAIVNFGCKRQAERMKRSHLIKP</sequence>
<name>A0ACB9ZND9_CATRO</name>